<dbReference type="GO" id="GO:0004521">
    <property type="term" value="F:RNA endonuclease activity"/>
    <property type="evidence" value="ECO:0007669"/>
    <property type="project" value="InterPro"/>
</dbReference>
<accession>A0A3E0HLI9</accession>
<comment type="cofactor">
    <cofactor evidence="1 9">
        <name>Mg(2+)</name>
        <dbReference type="ChEBI" id="CHEBI:18420"/>
    </cofactor>
</comment>
<name>A0A3E0HLI9_9PSEU</name>
<evidence type="ECO:0000256" key="3">
    <source>
        <dbReference type="ARBA" id="ARBA00022722"/>
    </source>
</evidence>
<proteinExistence type="inferred from homology"/>
<gene>
    <name evidence="9" type="primary">cas2</name>
    <name evidence="10" type="ORF">BCF44_106499</name>
</gene>
<evidence type="ECO:0000256" key="5">
    <source>
        <dbReference type="ARBA" id="ARBA00022759"/>
    </source>
</evidence>
<organism evidence="10 11">
    <name type="scientific">Kutzneria buriramensis</name>
    <dbReference type="NCBI Taxonomy" id="1045776"/>
    <lineage>
        <taxon>Bacteria</taxon>
        <taxon>Bacillati</taxon>
        <taxon>Actinomycetota</taxon>
        <taxon>Actinomycetes</taxon>
        <taxon>Pseudonocardiales</taxon>
        <taxon>Pseudonocardiaceae</taxon>
        <taxon>Kutzneria</taxon>
    </lineage>
</organism>
<keyword evidence="6 9" id="KW-0378">Hydrolase</keyword>
<evidence type="ECO:0000256" key="7">
    <source>
        <dbReference type="ARBA" id="ARBA00022842"/>
    </source>
</evidence>
<comment type="function">
    <text evidence="9">CRISPR (clustered regularly interspaced short palindromic repeat), is an adaptive immune system that provides protection against mobile genetic elements (viruses, transposable elements and conjugative plasmids). CRISPR clusters contain sequences complementary to antecedent mobile elements and target invading nucleic acids. CRISPR clusters are transcribed and processed into CRISPR RNA (crRNA). Functions as a ssRNA-specific endoribonuclease. Involved in the integration of spacer DNA into the CRISPR cassette.</text>
</comment>
<evidence type="ECO:0000256" key="4">
    <source>
        <dbReference type="ARBA" id="ARBA00022723"/>
    </source>
</evidence>
<comment type="caution">
    <text evidence="10">The sequence shown here is derived from an EMBL/GenBank/DDBJ whole genome shotgun (WGS) entry which is preliminary data.</text>
</comment>
<dbReference type="RefSeq" id="WP_116175935.1">
    <property type="nucleotide sequence ID" value="NZ_CP144375.1"/>
</dbReference>
<evidence type="ECO:0000256" key="1">
    <source>
        <dbReference type="ARBA" id="ARBA00001946"/>
    </source>
</evidence>
<dbReference type="Proteomes" id="UP000256269">
    <property type="component" value="Unassembled WGS sequence"/>
</dbReference>
<dbReference type="NCBIfam" id="TIGR01573">
    <property type="entry name" value="cas2"/>
    <property type="match status" value="1"/>
</dbReference>
<keyword evidence="5 9" id="KW-0255">Endonuclease</keyword>
<dbReference type="CDD" id="cd09725">
    <property type="entry name" value="Cas2_I_II_III"/>
    <property type="match status" value="1"/>
</dbReference>
<dbReference type="GO" id="GO:0051607">
    <property type="term" value="P:defense response to virus"/>
    <property type="evidence" value="ECO:0007669"/>
    <property type="project" value="UniProtKB-UniRule"/>
</dbReference>
<comment type="similarity">
    <text evidence="2 9">Belongs to the CRISPR-associated endoribonuclease Cas2 protein family.</text>
</comment>
<evidence type="ECO:0000256" key="9">
    <source>
        <dbReference type="HAMAP-Rule" id="MF_01471"/>
    </source>
</evidence>
<comment type="subunit">
    <text evidence="9">Homodimer, forms a heterotetramer with a Cas1 homodimer.</text>
</comment>
<reference evidence="10 11" key="1">
    <citation type="submission" date="2018-08" db="EMBL/GenBank/DDBJ databases">
        <title>Genomic Encyclopedia of Archaeal and Bacterial Type Strains, Phase II (KMG-II): from individual species to whole genera.</title>
        <authorList>
            <person name="Goeker M."/>
        </authorList>
    </citation>
    <scope>NUCLEOTIDE SEQUENCE [LARGE SCALE GENOMIC DNA]</scope>
    <source>
        <strain evidence="10 11">DSM 45791</strain>
    </source>
</reference>
<feature type="binding site" evidence="9">
    <location>
        <position position="10"/>
    </location>
    <ligand>
        <name>Mg(2+)</name>
        <dbReference type="ChEBI" id="CHEBI:18420"/>
        <note>catalytic</note>
    </ligand>
</feature>
<dbReference type="GO" id="GO:0046872">
    <property type="term" value="F:metal ion binding"/>
    <property type="evidence" value="ECO:0007669"/>
    <property type="project" value="UniProtKB-UniRule"/>
</dbReference>
<dbReference type="PANTHER" id="PTHR34405">
    <property type="entry name" value="CRISPR-ASSOCIATED ENDORIBONUCLEASE CAS2"/>
    <property type="match status" value="1"/>
</dbReference>
<evidence type="ECO:0000313" key="11">
    <source>
        <dbReference type="Proteomes" id="UP000256269"/>
    </source>
</evidence>
<dbReference type="SUPFAM" id="SSF143430">
    <property type="entry name" value="TTP0101/SSO1404-like"/>
    <property type="match status" value="1"/>
</dbReference>
<dbReference type="EMBL" id="QUNO01000006">
    <property type="protein sequence ID" value="REH47334.1"/>
    <property type="molecule type" value="Genomic_DNA"/>
</dbReference>
<protein>
    <recommendedName>
        <fullName evidence="9">CRISPR-associated endoribonuclease Cas2</fullName>
        <ecNumber evidence="9">3.1.-.-</ecNumber>
    </recommendedName>
</protein>
<dbReference type="GO" id="GO:0016787">
    <property type="term" value="F:hydrolase activity"/>
    <property type="evidence" value="ECO:0007669"/>
    <property type="project" value="UniProtKB-KW"/>
</dbReference>
<evidence type="ECO:0000256" key="6">
    <source>
        <dbReference type="ARBA" id="ARBA00022801"/>
    </source>
</evidence>
<dbReference type="InterPro" id="IPR019199">
    <property type="entry name" value="Virulence_VapD/CRISPR_Cas2"/>
</dbReference>
<dbReference type="InterPro" id="IPR021127">
    <property type="entry name" value="CRISPR_associated_Cas2"/>
</dbReference>
<dbReference type="PANTHER" id="PTHR34405:SF3">
    <property type="entry name" value="CRISPR-ASSOCIATED ENDORIBONUCLEASE CAS2 3"/>
    <property type="match status" value="1"/>
</dbReference>
<evidence type="ECO:0000256" key="2">
    <source>
        <dbReference type="ARBA" id="ARBA00009959"/>
    </source>
</evidence>
<dbReference type="Gene3D" id="3.30.70.240">
    <property type="match status" value="1"/>
</dbReference>
<keyword evidence="4 9" id="KW-0479">Metal-binding</keyword>
<evidence type="ECO:0000313" key="10">
    <source>
        <dbReference type="EMBL" id="REH47334.1"/>
    </source>
</evidence>
<keyword evidence="8 9" id="KW-0051">Antiviral defense</keyword>
<keyword evidence="11" id="KW-1185">Reference proteome</keyword>
<dbReference type="Pfam" id="PF09827">
    <property type="entry name" value="CRISPR_Cas2"/>
    <property type="match status" value="1"/>
</dbReference>
<evidence type="ECO:0000256" key="8">
    <source>
        <dbReference type="ARBA" id="ARBA00023118"/>
    </source>
</evidence>
<dbReference type="AlphaFoldDB" id="A0A3E0HLI9"/>
<keyword evidence="3 9" id="KW-0540">Nuclease</keyword>
<keyword evidence="7 9" id="KW-0460">Magnesium</keyword>
<dbReference type="HAMAP" id="MF_01471">
    <property type="entry name" value="Cas2"/>
    <property type="match status" value="1"/>
</dbReference>
<dbReference type="GO" id="GO:0043571">
    <property type="term" value="P:maintenance of CRISPR repeat elements"/>
    <property type="evidence" value="ECO:0007669"/>
    <property type="project" value="UniProtKB-UniRule"/>
</dbReference>
<dbReference type="OrthoDB" id="9798176at2"/>
<sequence>MALTVLVCYDISADGARARVAAYLQQWGDRLQRSVFVCAVASDELAEVTGRLAAMIEPSTDAVHVLPVCGTCWSKLVAIGQAEREPDKPYWAAL</sequence>
<dbReference type="EC" id="3.1.-.-" evidence="9"/>